<dbReference type="InterPro" id="IPR016032">
    <property type="entry name" value="Sig_transdc_resp-reg_C-effctor"/>
</dbReference>
<evidence type="ECO:0000256" key="1">
    <source>
        <dbReference type="ARBA" id="ARBA00022741"/>
    </source>
</evidence>
<dbReference type="GO" id="GO:0005524">
    <property type="term" value="F:ATP binding"/>
    <property type="evidence" value="ECO:0007669"/>
    <property type="project" value="UniProtKB-KW"/>
</dbReference>
<dbReference type="InterPro" id="IPR001867">
    <property type="entry name" value="OmpR/PhoB-type_DNA-bd"/>
</dbReference>
<dbReference type="PROSITE" id="PS51755">
    <property type="entry name" value="OMPR_PHOB"/>
    <property type="match status" value="1"/>
</dbReference>
<keyword evidence="7" id="KW-1185">Reference proteome</keyword>
<dbReference type="Gene3D" id="1.10.10.10">
    <property type="entry name" value="Winged helix-like DNA-binding domain superfamily/Winged helix DNA-binding domain"/>
    <property type="match status" value="1"/>
</dbReference>
<dbReference type="GO" id="GO:0003677">
    <property type="term" value="F:DNA binding"/>
    <property type="evidence" value="ECO:0007669"/>
    <property type="project" value="UniProtKB-UniRule"/>
</dbReference>
<dbReference type="Pfam" id="PF13191">
    <property type="entry name" value="AAA_16"/>
    <property type="match status" value="1"/>
</dbReference>
<dbReference type="SUPFAM" id="SSF52540">
    <property type="entry name" value="P-loop containing nucleoside triphosphate hydrolases"/>
    <property type="match status" value="1"/>
</dbReference>
<name>W4M1K9_9BACT</name>
<dbReference type="InterPro" id="IPR027417">
    <property type="entry name" value="P-loop_NTPase"/>
</dbReference>
<feature type="non-terminal residue" evidence="6">
    <location>
        <position position="781"/>
    </location>
</feature>
<dbReference type="InterPro" id="IPR036388">
    <property type="entry name" value="WH-like_DNA-bd_sf"/>
</dbReference>
<dbReference type="Gene3D" id="1.25.40.10">
    <property type="entry name" value="Tetratricopeptide repeat domain"/>
    <property type="match status" value="1"/>
</dbReference>
<dbReference type="GO" id="GO:0005737">
    <property type="term" value="C:cytoplasm"/>
    <property type="evidence" value="ECO:0007669"/>
    <property type="project" value="TreeGrafter"/>
</dbReference>
<keyword evidence="1" id="KW-0547">Nucleotide-binding</keyword>
<dbReference type="SUPFAM" id="SSF46894">
    <property type="entry name" value="C-terminal effector domain of the bipartite response regulators"/>
    <property type="match status" value="1"/>
</dbReference>
<evidence type="ECO:0000259" key="5">
    <source>
        <dbReference type="PROSITE" id="PS51755"/>
    </source>
</evidence>
<dbReference type="SUPFAM" id="SSF48452">
    <property type="entry name" value="TPR-like"/>
    <property type="match status" value="1"/>
</dbReference>
<evidence type="ECO:0000313" key="6">
    <source>
        <dbReference type="EMBL" id="ETX03811.1"/>
    </source>
</evidence>
<dbReference type="SMART" id="SM00862">
    <property type="entry name" value="Trans_reg_C"/>
    <property type="match status" value="1"/>
</dbReference>
<dbReference type="PANTHER" id="PTHR16305">
    <property type="entry name" value="TESTICULAR SOLUBLE ADENYLYL CYCLASE"/>
    <property type="match status" value="1"/>
</dbReference>
<dbReference type="InterPro" id="IPR041664">
    <property type="entry name" value="AAA_16"/>
</dbReference>
<comment type="caution">
    <text evidence="6">The sequence shown here is derived from an EMBL/GenBank/DDBJ whole genome shotgun (WGS) entry which is preliminary data.</text>
</comment>
<feature type="DNA-binding region" description="OmpR/PhoB-type" evidence="4">
    <location>
        <begin position="1"/>
        <end position="98"/>
    </location>
</feature>
<gene>
    <name evidence="6" type="ORF">ETSY2_32440</name>
</gene>
<protein>
    <recommendedName>
        <fullName evidence="5">OmpR/PhoB-type domain-containing protein</fullName>
    </recommendedName>
</protein>
<dbReference type="EMBL" id="AZHX01001382">
    <property type="protein sequence ID" value="ETX03811.1"/>
    <property type="molecule type" value="Genomic_DNA"/>
</dbReference>
<evidence type="ECO:0000256" key="3">
    <source>
        <dbReference type="ARBA" id="ARBA00023125"/>
    </source>
</evidence>
<dbReference type="InterPro" id="IPR011990">
    <property type="entry name" value="TPR-like_helical_dom_sf"/>
</dbReference>
<evidence type="ECO:0000313" key="7">
    <source>
        <dbReference type="Proteomes" id="UP000019140"/>
    </source>
</evidence>
<dbReference type="CDD" id="cd00383">
    <property type="entry name" value="trans_reg_C"/>
    <property type="match status" value="1"/>
</dbReference>
<dbReference type="GO" id="GO:0006355">
    <property type="term" value="P:regulation of DNA-templated transcription"/>
    <property type="evidence" value="ECO:0007669"/>
    <property type="project" value="InterPro"/>
</dbReference>
<keyword evidence="2" id="KW-0067">ATP-binding</keyword>
<dbReference type="PANTHER" id="PTHR16305:SF28">
    <property type="entry name" value="GUANYLATE CYCLASE DOMAIN-CONTAINING PROTEIN"/>
    <property type="match status" value="1"/>
</dbReference>
<keyword evidence="3 4" id="KW-0238">DNA-binding</keyword>
<accession>W4M1K9</accession>
<dbReference type="GO" id="GO:0000160">
    <property type="term" value="P:phosphorelay signal transduction system"/>
    <property type="evidence" value="ECO:0007669"/>
    <property type="project" value="InterPro"/>
</dbReference>
<dbReference type="AlphaFoldDB" id="W4M1K9"/>
<dbReference type="HOGENOM" id="CLU_004435_2_1_7"/>
<dbReference type="GO" id="GO:0004016">
    <property type="term" value="F:adenylate cyclase activity"/>
    <property type="evidence" value="ECO:0007669"/>
    <property type="project" value="TreeGrafter"/>
</dbReference>
<dbReference type="Gene3D" id="3.40.50.300">
    <property type="entry name" value="P-loop containing nucleotide triphosphate hydrolases"/>
    <property type="match status" value="1"/>
</dbReference>
<dbReference type="Pfam" id="PF00486">
    <property type="entry name" value="Trans_reg_C"/>
    <property type="match status" value="1"/>
</dbReference>
<proteinExistence type="predicted"/>
<organism evidence="6 7">
    <name type="scientific">Candidatus Entotheonella gemina</name>
    <dbReference type="NCBI Taxonomy" id="1429439"/>
    <lineage>
        <taxon>Bacteria</taxon>
        <taxon>Pseudomonadati</taxon>
        <taxon>Nitrospinota/Tectimicrobiota group</taxon>
        <taxon>Candidatus Tectimicrobiota</taxon>
        <taxon>Candidatus Entotheonellia</taxon>
        <taxon>Candidatus Entotheonellales</taxon>
        <taxon>Candidatus Entotheonellaceae</taxon>
        <taxon>Candidatus Entotheonella</taxon>
    </lineage>
</organism>
<evidence type="ECO:0000256" key="4">
    <source>
        <dbReference type="PROSITE-ProRule" id="PRU01091"/>
    </source>
</evidence>
<reference evidence="6 7" key="1">
    <citation type="journal article" date="2014" name="Nature">
        <title>An environmental bacterial taxon with a large and distinct metabolic repertoire.</title>
        <authorList>
            <person name="Wilson M.C."/>
            <person name="Mori T."/>
            <person name="Ruckert C."/>
            <person name="Uria A.R."/>
            <person name="Helf M.J."/>
            <person name="Takada K."/>
            <person name="Gernert C."/>
            <person name="Steffens U.A."/>
            <person name="Heycke N."/>
            <person name="Schmitt S."/>
            <person name="Rinke C."/>
            <person name="Helfrich E.J."/>
            <person name="Brachmann A.O."/>
            <person name="Gurgui C."/>
            <person name="Wakimoto T."/>
            <person name="Kracht M."/>
            <person name="Crusemann M."/>
            <person name="Hentschel U."/>
            <person name="Abe I."/>
            <person name="Matsunaga S."/>
            <person name="Kalinowski J."/>
            <person name="Takeyama H."/>
            <person name="Piel J."/>
        </authorList>
    </citation>
    <scope>NUCLEOTIDE SEQUENCE [LARGE SCALE GENOMIC DNA]</scope>
    <source>
        <strain evidence="7">TSY2</strain>
    </source>
</reference>
<dbReference type="Proteomes" id="UP000019140">
    <property type="component" value="Unassembled WGS sequence"/>
</dbReference>
<feature type="domain" description="OmpR/PhoB-type" evidence="5">
    <location>
        <begin position="1"/>
        <end position="98"/>
    </location>
</feature>
<sequence length="781" mass="87272">MIYRFGAYELDTERHELRHAGSLCQPEPQVFRLLAYLIEHRSRLVTKQELLDSLWPNHYISDATLHSRLRAVRHTLGDSGRTQSCIKTVHGRGYRFIAPVTTARWTTMPDNGAWRPALSSASVPGAPFLTPASDLLVGREAALAQLHQWFAAARRGERQIGFVSGEAGIGKTLLVNAFVSQLATTETVRIGHGYCIDSYGVGEPYLPWLEALGQLCRSPEGAELIEHLWRQAPSWLLQMPALLSASELETLQRRSGNTTRDRMLRELADVIESLTVRQPLVLVLEDLHWSDAATLAGLVYIARRQAGAHLFILGTYRPVDPHVRAHPLRTLTQELQRQGHSMELVLKPLPQTGVAAYIARRFEGAPLPPKLDQVIYERTEGHPLFMVTVVEDLLRQQVLQKAREGWVLHGGLEAVAVPESIRQLIEQQLEQLSPEDQSMLEVAGVAGMTFSAALVASGLDQSVEAVEARCAMLARREQFLLSCGTVEWPDETIATRYSFRHTLYREVLYDRVPASRRARLHQQLGMRLEAGYGPQVGDMAAKLADHFVRGRDWRRAVLYLGQTGENALRCSAHHEAIGYLTQGLDLLQRLPETSERNQHELHLQTVLASALATAKGQIVPEVERAYARAHVLCTHVGTTTDLFPILMGLRRFYLGRGALQRAQGLGEQLLSLAQDTRDAAFLLQASLALGGAYYHQGDLTAARKYLEQATRLYDPEQHRSHTILYHREPGVSSHCAMADVLWLLGYPDQARMRCREALVLGRELGHPYSLANALFFATLSS</sequence>
<evidence type="ECO:0000256" key="2">
    <source>
        <dbReference type="ARBA" id="ARBA00022840"/>
    </source>
</evidence>